<reference evidence="2 3" key="1">
    <citation type="submission" date="2016-11" db="EMBL/GenBank/DDBJ databases">
        <authorList>
            <person name="Jaros S."/>
            <person name="Januszkiewicz K."/>
            <person name="Wedrychowicz H."/>
        </authorList>
    </citation>
    <scope>NUCLEOTIDE SEQUENCE [LARGE SCALE GENOMIC DNA]</scope>
</reference>
<dbReference type="Proteomes" id="UP000249464">
    <property type="component" value="Unassembled WGS sequence"/>
</dbReference>
<feature type="signal peptide" evidence="1">
    <location>
        <begin position="1"/>
        <end position="19"/>
    </location>
</feature>
<evidence type="ECO:0000256" key="1">
    <source>
        <dbReference type="SAM" id="SignalP"/>
    </source>
</evidence>
<keyword evidence="1" id="KW-0732">Signal</keyword>
<evidence type="ECO:0000313" key="2">
    <source>
        <dbReference type="EMBL" id="SGY90312.1"/>
    </source>
</evidence>
<keyword evidence="3" id="KW-1185">Reference proteome</keyword>
<dbReference type="AlphaFoldDB" id="A0A2X0MEV7"/>
<evidence type="ECO:0000313" key="3">
    <source>
        <dbReference type="Proteomes" id="UP000249464"/>
    </source>
</evidence>
<sequence length="100" mass="10591">MRLTLLVATVFGIVVSTAAMNPLNPSMAPPLPTQNLEKLVAKNCSACNDRCKGQPAKSSQPDVLTKAACLGKCLTDGTLAPDQCPIQAKYTECIDKNSQK</sequence>
<organism evidence="2 3">
    <name type="scientific">Microbotryum silenes-dioicae</name>
    <dbReference type="NCBI Taxonomy" id="796604"/>
    <lineage>
        <taxon>Eukaryota</taxon>
        <taxon>Fungi</taxon>
        <taxon>Dikarya</taxon>
        <taxon>Basidiomycota</taxon>
        <taxon>Pucciniomycotina</taxon>
        <taxon>Microbotryomycetes</taxon>
        <taxon>Microbotryales</taxon>
        <taxon>Microbotryaceae</taxon>
        <taxon>Microbotryum</taxon>
    </lineage>
</organism>
<protein>
    <submittedName>
        <fullName evidence="2">BQ5605_C039g11798 protein</fullName>
    </submittedName>
</protein>
<dbReference type="EMBL" id="FQNC01000060">
    <property type="protein sequence ID" value="SGY90312.1"/>
    <property type="molecule type" value="Genomic_DNA"/>
</dbReference>
<name>A0A2X0MEV7_9BASI</name>
<gene>
    <name evidence="2" type="primary">BQ5605_C039g11798</name>
    <name evidence="2" type="ORF">BQ5605_C039G11798</name>
</gene>
<feature type="chain" id="PRO_5016044789" evidence="1">
    <location>
        <begin position="20"/>
        <end position="100"/>
    </location>
</feature>
<accession>A0A2X0MEV7</accession>
<proteinExistence type="predicted"/>